<feature type="binding site" evidence="6">
    <location>
        <position position="180"/>
    </location>
    <ligand>
        <name>ATP</name>
        <dbReference type="ChEBI" id="CHEBI:30616"/>
    </ligand>
</feature>
<dbReference type="Pfam" id="PF00334">
    <property type="entry name" value="NDK"/>
    <property type="match status" value="2"/>
</dbReference>
<dbReference type="InterPro" id="IPR034907">
    <property type="entry name" value="NDK-like_dom"/>
</dbReference>
<name>A0ABR2K4Y8_9EUKA</name>
<dbReference type="PRINTS" id="PR01243">
    <property type="entry name" value="NUCDPKINASE"/>
</dbReference>
<sequence length="374" mass="42581">MNSVFPSYAFKIEFFDEMAELVRPYILVYHTEKGEIELFDVRNRRPFLKRTENHSLERKDFFLGNKILINGRQYEIIDYADEPTRQAFEVNMQHTYAMIKPGFHHLMGEAIDRIYQEGLMLTNLRMGLISRETAMKFYAEHQGKPFFESLVQYITSGPVVAMELVGNSAITRWRQLIGPTNLDQAKRESPRSLRALYARSTTENFAHGSDSPDSAMRELGIIFGQHGVQLISTTEGCTCCVIRPHALKEGNAGKIIRDIVANKFEITGAMIANLDLSTAGEFLEVYRNVVPDYPDMKQQLASGPCLALELKKNDAVNAFRQLCGPRDSKVAKQIRPNSLRAKYGIDVVFNAVHCTDLQEDAELETEYFFTLLDN</sequence>
<feature type="binding site" evidence="6">
    <location>
        <position position="194"/>
    </location>
    <ligand>
        <name>ATP</name>
        <dbReference type="ChEBI" id="CHEBI:30616"/>
    </ligand>
</feature>
<evidence type="ECO:0000256" key="7">
    <source>
        <dbReference type="RuleBase" id="RU004011"/>
    </source>
</evidence>
<dbReference type="PROSITE" id="PS00469">
    <property type="entry name" value="NDPK"/>
    <property type="match status" value="1"/>
</dbReference>
<keyword evidence="8" id="KW-0067">ATP-binding</keyword>
<dbReference type="SUPFAM" id="SSF54919">
    <property type="entry name" value="Nucleoside diphosphate kinase, NDK"/>
    <property type="match status" value="2"/>
</dbReference>
<keyword evidence="10" id="KW-0689">Ribosomal protein</keyword>
<keyword evidence="4" id="KW-0206">Cytoskeleton</keyword>
<comment type="caution">
    <text evidence="6">Lacks conserved residue(s) required for the propagation of feature annotation.</text>
</comment>
<evidence type="ECO:0000313" key="10">
    <source>
        <dbReference type="EMBL" id="KAK8886144.1"/>
    </source>
</evidence>
<dbReference type="GO" id="GO:0005840">
    <property type="term" value="C:ribosome"/>
    <property type="evidence" value="ECO:0007669"/>
    <property type="project" value="UniProtKB-KW"/>
</dbReference>
<protein>
    <recommendedName>
        <fullName evidence="8">Nucleoside diphosphate kinase</fullName>
        <ecNumber evidence="8">2.7.4.6</ecNumber>
    </recommendedName>
</protein>
<feature type="active site" description="Pros-phosphohistidine intermediate" evidence="6">
    <location>
        <position position="353"/>
    </location>
</feature>
<dbReference type="InterPro" id="IPR037993">
    <property type="entry name" value="NDPk7B"/>
</dbReference>
<evidence type="ECO:0000256" key="5">
    <source>
        <dbReference type="ARBA" id="ARBA00023273"/>
    </source>
</evidence>
<dbReference type="InterPro" id="IPR023005">
    <property type="entry name" value="Nucleoside_diP_kinase_AS"/>
</dbReference>
<keyword evidence="11" id="KW-1185">Reference proteome</keyword>
<evidence type="ECO:0000313" key="11">
    <source>
        <dbReference type="Proteomes" id="UP001470230"/>
    </source>
</evidence>
<comment type="catalytic activity">
    <reaction evidence="8">
        <text>a 2'-deoxyribonucleoside 5'-diphosphate + ATP = a 2'-deoxyribonucleoside 5'-triphosphate + ADP</text>
        <dbReference type="Rhea" id="RHEA:44640"/>
        <dbReference type="ChEBI" id="CHEBI:30616"/>
        <dbReference type="ChEBI" id="CHEBI:61560"/>
        <dbReference type="ChEBI" id="CHEBI:73316"/>
        <dbReference type="ChEBI" id="CHEBI:456216"/>
        <dbReference type="EC" id="2.7.4.6"/>
    </reaction>
</comment>
<dbReference type="EMBL" id="JAPFFF010000007">
    <property type="protein sequence ID" value="KAK8886144.1"/>
    <property type="molecule type" value="Genomic_DNA"/>
</dbReference>
<keyword evidence="8" id="KW-0418">Kinase</keyword>
<feature type="active site" description="Pros-phosphohistidine intermediate" evidence="6">
    <location>
        <position position="207"/>
    </location>
</feature>
<dbReference type="CDD" id="cd04412">
    <property type="entry name" value="NDPk7B"/>
    <property type="match status" value="1"/>
</dbReference>
<feature type="domain" description="DM10" evidence="9">
    <location>
        <begin position="4"/>
        <end position="92"/>
    </location>
</feature>
<feature type="binding site" evidence="6">
    <location>
        <position position="100"/>
    </location>
    <ligand>
        <name>ATP</name>
        <dbReference type="ChEBI" id="CHEBI:30616"/>
    </ligand>
</feature>
<gene>
    <name evidence="10" type="ORF">M9Y10_041604</name>
</gene>
<dbReference type="InterPro" id="IPR036850">
    <property type="entry name" value="NDK-like_dom_sf"/>
</dbReference>
<evidence type="ECO:0000256" key="4">
    <source>
        <dbReference type="ARBA" id="ARBA00023212"/>
    </source>
</evidence>
<keyword evidence="8" id="KW-0547">Nucleotide-binding</keyword>
<evidence type="ECO:0000256" key="3">
    <source>
        <dbReference type="ARBA" id="ARBA00022490"/>
    </source>
</evidence>
<accession>A0ABR2K4Y8</accession>
<keyword evidence="3" id="KW-0963">Cytoplasm</keyword>
<feature type="binding site" evidence="6">
    <location>
        <position position="204"/>
    </location>
    <ligand>
        <name>ATP</name>
        <dbReference type="ChEBI" id="CHEBI:30616"/>
    </ligand>
</feature>
<dbReference type="Gene3D" id="2.30.29.170">
    <property type="match status" value="1"/>
</dbReference>
<comment type="subcellular location">
    <subcellularLocation>
        <location evidence="1">Cell projection</location>
        <location evidence="1">Cilium</location>
    </subcellularLocation>
    <subcellularLocation>
        <location evidence="2">Cytoplasm</location>
        <location evidence="2">Cytoskeleton</location>
    </subcellularLocation>
</comment>
<feature type="binding site" evidence="6">
    <location>
        <position position="146"/>
    </location>
    <ligand>
        <name>ATP</name>
        <dbReference type="ChEBI" id="CHEBI:30616"/>
    </ligand>
</feature>
<evidence type="ECO:0000256" key="8">
    <source>
        <dbReference type="RuleBase" id="RU004013"/>
    </source>
</evidence>
<dbReference type="SMART" id="SM00676">
    <property type="entry name" value="DM10"/>
    <property type="match status" value="1"/>
</dbReference>
<keyword evidence="10" id="KW-0687">Ribonucleoprotein</keyword>
<dbReference type="Gene3D" id="3.30.70.141">
    <property type="entry name" value="Nucleoside diphosphate kinase-like domain"/>
    <property type="match status" value="2"/>
</dbReference>
<evidence type="ECO:0000259" key="9">
    <source>
        <dbReference type="PROSITE" id="PS51336"/>
    </source>
</evidence>
<proteinExistence type="inferred from homology"/>
<dbReference type="PANTHER" id="PTHR43109:SF2">
    <property type="entry name" value="NUCLEOSIDE DIPHOSPHATE KINASE 7"/>
    <property type="match status" value="1"/>
</dbReference>
<evidence type="ECO:0000256" key="6">
    <source>
        <dbReference type="PROSITE-ProRule" id="PRU00706"/>
    </source>
</evidence>
<evidence type="ECO:0000256" key="2">
    <source>
        <dbReference type="ARBA" id="ARBA00004245"/>
    </source>
</evidence>
<dbReference type="InterPro" id="IPR006602">
    <property type="entry name" value="DM10_dom"/>
</dbReference>
<comment type="similarity">
    <text evidence="6 7">Belongs to the NDK family.</text>
</comment>
<dbReference type="PROSITE" id="PS51374">
    <property type="entry name" value="NDPK_LIKE"/>
    <property type="match status" value="2"/>
</dbReference>
<keyword evidence="8" id="KW-0808">Transferase</keyword>
<evidence type="ECO:0000256" key="1">
    <source>
        <dbReference type="ARBA" id="ARBA00004138"/>
    </source>
</evidence>
<dbReference type="InterPro" id="IPR001564">
    <property type="entry name" value="Nucleoside_diP_kinase"/>
</dbReference>
<organism evidence="10 11">
    <name type="scientific">Tritrichomonas musculus</name>
    <dbReference type="NCBI Taxonomy" id="1915356"/>
    <lineage>
        <taxon>Eukaryota</taxon>
        <taxon>Metamonada</taxon>
        <taxon>Parabasalia</taxon>
        <taxon>Tritrichomonadida</taxon>
        <taxon>Tritrichomonadidae</taxon>
        <taxon>Tritrichomonas</taxon>
    </lineage>
</organism>
<dbReference type="SMART" id="SM00562">
    <property type="entry name" value="NDK"/>
    <property type="match status" value="2"/>
</dbReference>
<dbReference type="Proteomes" id="UP001470230">
    <property type="component" value="Unassembled WGS sequence"/>
</dbReference>
<comment type="caution">
    <text evidence="10">The sequence shown here is derived from an EMBL/GenBank/DDBJ whole genome shotgun (WGS) entry which is preliminary data.</text>
</comment>
<feature type="binding site" evidence="6">
    <location>
        <position position="174"/>
    </location>
    <ligand>
        <name>ATP</name>
        <dbReference type="ChEBI" id="CHEBI:30616"/>
    </ligand>
</feature>
<keyword evidence="5" id="KW-0966">Cell projection</keyword>
<dbReference type="EC" id="2.7.4.6" evidence="8"/>
<dbReference type="PANTHER" id="PTHR43109">
    <property type="entry name" value="NUCLEOSIDE DIPHOSPHATE KINASE 7"/>
    <property type="match status" value="1"/>
</dbReference>
<reference evidence="10 11" key="1">
    <citation type="submission" date="2024-04" db="EMBL/GenBank/DDBJ databases">
        <title>Tritrichomonas musculus Genome.</title>
        <authorList>
            <person name="Alves-Ferreira E."/>
            <person name="Grigg M."/>
            <person name="Lorenzi H."/>
            <person name="Galac M."/>
        </authorList>
    </citation>
    <scope>NUCLEOTIDE SEQUENCE [LARGE SCALE GENOMIC DNA]</scope>
    <source>
        <strain evidence="10 11">EAF2021</strain>
    </source>
</reference>
<dbReference type="PROSITE" id="PS51336">
    <property type="entry name" value="DM10"/>
    <property type="match status" value="1"/>
</dbReference>